<dbReference type="EMBL" id="JH767608">
    <property type="protein sequence ID" value="EON69175.1"/>
    <property type="molecule type" value="Genomic_DNA"/>
</dbReference>
<keyword evidence="3" id="KW-1185">Reference proteome</keyword>
<protein>
    <submittedName>
        <fullName evidence="2">Uncharacterized protein</fullName>
    </submittedName>
</protein>
<name>R7Z4R9_CONA1</name>
<dbReference type="GeneID" id="19905844"/>
<sequence length="110" mass="12160">MRQFHKSTVTPSMSKEHHFNARSALPQTSMQFPPSPPHTQTPFPSMYDTESFTTELGSSPDKYAPLIGEPRLGFLDAAKWEDFTSRLRDAGMASDAPGRAAVDVAVVLDY</sequence>
<dbReference type="HOGENOM" id="CLU_2170932_0_0_1"/>
<feature type="compositionally biased region" description="Polar residues" evidence="1">
    <location>
        <begin position="48"/>
        <end position="57"/>
    </location>
</feature>
<reference evidence="3" key="1">
    <citation type="submission" date="2012-06" db="EMBL/GenBank/DDBJ databases">
        <title>The genome sequence of Coniosporium apollinis CBS 100218.</title>
        <authorList>
            <consortium name="The Broad Institute Genome Sequencing Platform"/>
            <person name="Cuomo C."/>
            <person name="Gorbushina A."/>
            <person name="Noack S."/>
            <person name="Walker B."/>
            <person name="Young S.K."/>
            <person name="Zeng Q."/>
            <person name="Gargeya S."/>
            <person name="Fitzgerald M."/>
            <person name="Haas B."/>
            <person name="Abouelleil A."/>
            <person name="Alvarado L."/>
            <person name="Arachchi H.M."/>
            <person name="Berlin A.M."/>
            <person name="Chapman S.B."/>
            <person name="Goldberg J."/>
            <person name="Griggs A."/>
            <person name="Gujja S."/>
            <person name="Hansen M."/>
            <person name="Howarth C."/>
            <person name="Imamovic A."/>
            <person name="Larimer J."/>
            <person name="McCowan C."/>
            <person name="Montmayeur A."/>
            <person name="Murphy C."/>
            <person name="Neiman D."/>
            <person name="Pearson M."/>
            <person name="Priest M."/>
            <person name="Roberts A."/>
            <person name="Saif S."/>
            <person name="Shea T."/>
            <person name="Sisk P."/>
            <person name="Sykes S."/>
            <person name="Wortman J."/>
            <person name="Nusbaum C."/>
            <person name="Birren B."/>
        </authorList>
    </citation>
    <scope>NUCLEOTIDE SEQUENCE [LARGE SCALE GENOMIC DNA]</scope>
    <source>
        <strain evidence="3">CBS 100218</strain>
    </source>
</reference>
<proteinExistence type="predicted"/>
<gene>
    <name evidence="2" type="ORF">W97_08533</name>
</gene>
<evidence type="ECO:0000313" key="2">
    <source>
        <dbReference type="EMBL" id="EON69175.1"/>
    </source>
</evidence>
<dbReference type="Proteomes" id="UP000016924">
    <property type="component" value="Unassembled WGS sequence"/>
</dbReference>
<dbReference type="AlphaFoldDB" id="R7Z4R9"/>
<feature type="region of interest" description="Disordered" evidence="1">
    <location>
        <begin position="1"/>
        <end position="61"/>
    </location>
</feature>
<evidence type="ECO:0000256" key="1">
    <source>
        <dbReference type="SAM" id="MobiDB-lite"/>
    </source>
</evidence>
<evidence type="ECO:0000313" key="3">
    <source>
        <dbReference type="Proteomes" id="UP000016924"/>
    </source>
</evidence>
<dbReference type="RefSeq" id="XP_007784492.1">
    <property type="nucleotide sequence ID" value="XM_007786302.1"/>
</dbReference>
<organism evidence="2 3">
    <name type="scientific">Coniosporium apollinis (strain CBS 100218)</name>
    <name type="common">Rock-inhabiting black yeast</name>
    <dbReference type="NCBI Taxonomy" id="1168221"/>
    <lineage>
        <taxon>Eukaryota</taxon>
        <taxon>Fungi</taxon>
        <taxon>Dikarya</taxon>
        <taxon>Ascomycota</taxon>
        <taxon>Pezizomycotina</taxon>
        <taxon>Dothideomycetes</taxon>
        <taxon>Dothideomycetes incertae sedis</taxon>
        <taxon>Coniosporium</taxon>
    </lineage>
</organism>
<feature type="compositionally biased region" description="Polar residues" evidence="1">
    <location>
        <begin position="1"/>
        <end position="13"/>
    </location>
</feature>
<accession>R7Z4R9</accession>